<evidence type="ECO:0000313" key="5">
    <source>
        <dbReference type="Proteomes" id="UP000620874"/>
    </source>
</evidence>
<feature type="domain" description="PhoU" evidence="3">
    <location>
        <begin position="122"/>
        <end position="206"/>
    </location>
</feature>
<dbReference type="InterPro" id="IPR038078">
    <property type="entry name" value="PhoU-like_sf"/>
</dbReference>
<dbReference type="NCBIfam" id="TIGR02135">
    <property type="entry name" value="phoU_full"/>
    <property type="match status" value="1"/>
</dbReference>
<feature type="domain" description="PhoU" evidence="3">
    <location>
        <begin position="17"/>
        <end position="104"/>
    </location>
</feature>
<keyword evidence="2" id="KW-0592">Phosphate transport</keyword>
<dbReference type="Gene3D" id="1.20.58.220">
    <property type="entry name" value="Phosphate transport system protein phou homolog 2, domain 2"/>
    <property type="match status" value="1"/>
</dbReference>
<sequence length="239" mass="27615">MVKFVENELLNIKTEVNDMWQLVYQQLNNAYKSVLEVNMELADKVILREKRVNAFELRIDSDIEDFIALYNPVAVDLRFALAMLKINTNLERIGDYADSIARFVIRTDLKPENKALFAELQLEDMFDMVLHMLSTTYDALQKQDIGLAKSIFDKDETLDILNKNAIDTLAAYANEHPEDIKLCLEIAGIFRKLERAGDHINNLAEETVFYIDAEVLKHHKSMLRDSEEENLENDNKAES</sequence>
<comment type="subunit">
    <text evidence="2">Homodimer.</text>
</comment>
<dbReference type="PIRSF" id="PIRSF003107">
    <property type="entry name" value="PhoU"/>
    <property type="match status" value="1"/>
</dbReference>
<dbReference type="Proteomes" id="UP000620874">
    <property type="component" value="Unassembled WGS sequence"/>
</dbReference>
<accession>A0ABR8YBN7</accession>
<comment type="caution">
    <text evidence="4">The sequence shown here is derived from an EMBL/GenBank/DDBJ whole genome shotgun (WGS) entry which is preliminary data.</text>
</comment>
<dbReference type="SUPFAM" id="SSF109755">
    <property type="entry name" value="PhoU-like"/>
    <property type="match status" value="1"/>
</dbReference>
<dbReference type="RefSeq" id="WP_013619502.1">
    <property type="nucleotide sequence ID" value="NZ_JACSPP010000051.1"/>
</dbReference>
<evidence type="ECO:0000313" key="4">
    <source>
        <dbReference type="EMBL" id="MBD8041439.1"/>
    </source>
</evidence>
<evidence type="ECO:0000256" key="2">
    <source>
        <dbReference type="PIRNR" id="PIRNR003107"/>
    </source>
</evidence>
<dbReference type="PANTHER" id="PTHR42930:SF3">
    <property type="entry name" value="PHOSPHATE-SPECIFIC TRANSPORT SYSTEM ACCESSORY PROTEIN PHOU"/>
    <property type="match status" value="1"/>
</dbReference>
<dbReference type="EMBL" id="JACSPP010000051">
    <property type="protein sequence ID" value="MBD8041439.1"/>
    <property type="molecule type" value="Genomic_DNA"/>
</dbReference>
<comment type="subcellular location">
    <subcellularLocation>
        <location evidence="2">Cytoplasm</location>
    </subcellularLocation>
</comment>
<keyword evidence="5" id="KW-1185">Reference proteome</keyword>
<keyword evidence="2" id="KW-0963">Cytoplasm</keyword>
<keyword evidence="2" id="KW-0813">Transport</keyword>
<gene>
    <name evidence="4" type="primary">phoU</name>
    <name evidence="4" type="ORF">H9625_13515</name>
</gene>
<dbReference type="PANTHER" id="PTHR42930">
    <property type="entry name" value="PHOSPHATE-SPECIFIC TRANSPORT SYSTEM ACCESSORY PROTEIN PHOU"/>
    <property type="match status" value="1"/>
</dbReference>
<evidence type="ECO:0000259" key="3">
    <source>
        <dbReference type="Pfam" id="PF01895"/>
    </source>
</evidence>
<proteinExistence type="inferred from homology"/>
<dbReference type="InterPro" id="IPR028366">
    <property type="entry name" value="PhoU"/>
</dbReference>
<comment type="function">
    <text evidence="2">Plays a role in the regulation of phosphate uptake.</text>
</comment>
<dbReference type="Pfam" id="PF01895">
    <property type="entry name" value="PhoU"/>
    <property type="match status" value="2"/>
</dbReference>
<comment type="similarity">
    <text evidence="1 2">Belongs to the PhoU family.</text>
</comment>
<name>A0ABR8YBN7_9BACT</name>
<protein>
    <recommendedName>
        <fullName evidence="2">Phosphate-specific transport system accessory protein PhoU</fullName>
    </recommendedName>
</protein>
<reference evidence="4 5" key="1">
    <citation type="submission" date="2020-08" db="EMBL/GenBank/DDBJ databases">
        <title>A Genomic Blueprint of the Chicken Gut Microbiome.</title>
        <authorList>
            <person name="Gilroy R."/>
            <person name="Ravi A."/>
            <person name="Getino M."/>
            <person name="Pursley I."/>
            <person name="Horton D.L."/>
            <person name="Alikhan N.-F."/>
            <person name="Baker D."/>
            <person name="Gharbi K."/>
            <person name="Hall N."/>
            <person name="Watson M."/>
            <person name="Adriaenssens E.M."/>
            <person name="Foster-Nyarko E."/>
            <person name="Jarju S."/>
            <person name="Secka A."/>
            <person name="Antonio M."/>
            <person name="Oren A."/>
            <person name="Chaudhuri R."/>
            <person name="La Ragione R.M."/>
            <person name="Hildebrand F."/>
            <person name="Pallen M.J."/>
        </authorList>
    </citation>
    <scope>NUCLEOTIDE SEQUENCE [LARGE SCALE GENOMIC DNA]</scope>
    <source>
        <strain evidence="4 5">Sa1CVN1</strain>
    </source>
</reference>
<dbReference type="InterPro" id="IPR026022">
    <property type="entry name" value="PhoU_dom"/>
</dbReference>
<evidence type="ECO:0000256" key="1">
    <source>
        <dbReference type="ARBA" id="ARBA00008107"/>
    </source>
</evidence>
<organism evidence="4 5">
    <name type="scientific">Phocaeicola intestinalis</name>
    <dbReference type="NCBI Taxonomy" id="2762212"/>
    <lineage>
        <taxon>Bacteria</taxon>
        <taxon>Pseudomonadati</taxon>
        <taxon>Bacteroidota</taxon>
        <taxon>Bacteroidia</taxon>
        <taxon>Bacteroidales</taxon>
        <taxon>Bacteroidaceae</taxon>
        <taxon>Phocaeicola</taxon>
    </lineage>
</organism>